<reference evidence="3 4" key="2">
    <citation type="submission" date="2018-06" db="EMBL/GenBank/DDBJ databases">
        <title>Metagenomic assembly of (sub)arctic Cyanobacteria and their associated microbiome from non-axenic cultures.</title>
        <authorList>
            <person name="Baurain D."/>
        </authorList>
    </citation>
    <scope>NUCLEOTIDE SEQUENCE [LARGE SCALE GENOMIC DNA]</scope>
    <source>
        <strain evidence="3">ULC027bin1</strain>
    </source>
</reference>
<comment type="caution">
    <text evidence="3">The sequence shown here is derived from an EMBL/GenBank/DDBJ whole genome shotgun (WGS) entry which is preliminary data.</text>
</comment>
<dbReference type="Proteomes" id="UP000249794">
    <property type="component" value="Unassembled WGS sequence"/>
</dbReference>
<evidence type="ECO:0000256" key="2">
    <source>
        <dbReference type="SAM" id="Phobius"/>
    </source>
</evidence>
<evidence type="ECO:0000256" key="1">
    <source>
        <dbReference type="SAM" id="MobiDB-lite"/>
    </source>
</evidence>
<evidence type="ECO:0008006" key="5">
    <source>
        <dbReference type="Google" id="ProtNLM"/>
    </source>
</evidence>
<gene>
    <name evidence="3" type="ORF">DCF15_00715</name>
</gene>
<dbReference type="EMBL" id="QBMP01000003">
    <property type="protein sequence ID" value="PZO61216.1"/>
    <property type="molecule type" value="Genomic_DNA"/>
</dbReference>
<accession>A0A2W4XVC4</accession>
<keyword evidence="2" id="KW-0812">Transmembrane</keyword>
<feature type="region of interest" description="Disordered" evidence="1">
    <location>
        <begin position="1"/>
        <end position="24"/>
    </location>
</feature>
<sequence length="71" mass="7773">MGESKRRQEAMGDSYGKPESVLPGIPISKDTAAKFVSWSTKGAWAGIILMIGAWLTIRFIGPGFGWWTLTN</sequence>
<evidence type="ECO:0000313" key="4">
    <source>
        <dbReference type="Proteomes" id="UP000249794"/>
    </source>
</evidence>
<dbReference type="Pfam" id="PF10999">
    <property type="entry name" value="DUF2839"/>
    <property type="match status" value="1"/>
</dbReference>
<evidence type="ECO:0000313" key="3">
    <source>
        <dbReference type="EMBL" id="PZO61216.1"/>
    </source>
</evidence>
<proteinExistence type="predicted"/>
<protein>
    <recommendedName>
        <fullName evidence="5">DUF2839 domain-containing protein</fullName>
    </recommendedName>
</protein>
<reference evidence="4" key="1">
    <citation type="submission" date="2018-04" db="EMBL/GenBank/DDBJ databases">
        <authorList>
            <person name="Cornet L."/>
        </authorList>
    </citation>
    <scope>NUCLEOTIDE SEQUENCE [LARGE SCALE GENOMIC DNA]</scope>
</reference>
<organism evidence="3 4">
    <name type="scientific">Phormidesmis priestleyi</name>
    <dbReference type="NCBI Taxonomy" id="268141"/>
    <lineage>
        <taxon>Bacteria</taxon>
        <taxon>Bacillati</taxon>
        <taxon>Cyanobacteriota</taxon>
        <taxon>Cyanophyceae</taxon>
        <taxon>Leptolyngbyales</taxon>
        <taxon>Leptolyngbyaceae</taxon>
        <taxon>Phormidesmis</taxon>
    </lineage>
</organism>
<feature type="compositionally biased region" description="Basic and acidic residues" evidence="1">
    <location>
        <begin position="1"/>
        <end position="10"/>
    </location>
</feature>
<name>A0A2W4XVC4_9CYAN</name>
<dbReference type="InterPro" id="IPR021262">
    <property type="entry name" value="DUF2839"/>
</dbReference>
<keyword evidence="2" id="KW-1133">Transmembrane helix</keyword>
<dbReference type="AlphaFoldDB" id="A0A2W4XVC4"/>
<feature type="transmembrane region" description="Helical" evidence="2">
    <location>
        <begin position="43"/>
        <end position="61"/>
    </location>
</feature>
<keyword evidence="2" id="KW-0472">Membrane</keyword>